<accession>A0ABR0FS39</accession>
<evidence type="ECO:0000313" key="2">
    <source>
        <dbReference type="EMBL" id="KAK4645607.1"/>
    </source>
</evidence>
<dbReference type="Proteomes" id="UP001322138">
    <property type="component" value="Unassembled WGS sequence"/>
</dbReference>
<dbReference type="EMBL" id="JAFFGZ010000004">
    <property type="protein sequence ID" value="KAK4645607.1"/>
    <property type="molecule type" value="Genomic_DNA"/>
</dbReference>
<evidence type="ECO:0000313" key="3">
    <source>
        <dbReference type="Proteomes" id="UP001322138"/>
    </source>
</evidence>
<reference evidence="2 3" key="1">
    <citation type="journal article" date="2023" name="bioRxiv">
        <title>High-quality genome assemblies of four members of thePodospora anserinaspecies complex.</title>
        <authorList>
            <person name="Ament-Velasquez S.L."/>
            <person name="Vogan A.A."/>
            <person name="Wallerman O."/>
            <person name="Hartmann F."/>
            <person name="Gautier V."/>
            <person name="Silar P."/>
            <person name="Giraud T."/>
            <person name="Johannesson H."/>
        </authorList>
    </citation>
    <scope>NUCLEOTIDE SEQUENCE [LARGE SCALE GENOMIC DNA]</scope>
    <source>
        <strain evidence="2 3">CBS 112042</strain>
    </source>
</reference>
<feature type="compositionally biased region" description="Basic and acidic residues" evidence="1">
    <location>
        <begin position="98"/>
        <end position="110"/>
    </location>
</feature>
<gene>
    <name evidence="2" type="ORF">QC761_203040</name>
</gene>
<evidence type="ECO:0000256" key="1">
    <source>
        <dbReference type="SAM" id="MobiDB-lite"/>
    </source>
</evidence>
<sequence>MGLRLYQAPVESDIQSKPAAEKSSAEARSTIRRHRLVRGYHSTRDHAREQVRERRRRVLEDAIWEPRRSPTLEPPPVPAVAHIAAVPVAGGNPNRRRLVNDTHWDPEQPRRRSPALEPPTDAASRYGRRRAYVGLDDRVITMFGERWAHLHAGSNPTQTQTDDDNSPILPRPTDSQLAAQDAYSNFQRRDRYMSRMEPLPMVSSLRSTQAPNHPSRSSTTSPAGAAPPFSRPASNTRGESYIFGDETSNPYTAGRRWVESRRQERAQRSGSTLLVPPAIGHGAAGIDGLGDRSRSLSPDGDNAWETLLTTIAPDPQPPSVGSSFASATASAAATQSTVAASSRTSFTNPQTVEVELASGCDNSDTDEDELEDDIRNFILPRARSTGRSWADVAGRSGSSSDDPSVFGGVEVMQRLVRSLAQREDIPDDWWAEVGLSRTLSREASAN</sequence>
<keyword evidence="3" id="KW-1185">Reference proteome</keyword>
<feature type="region of interest" description="Disordered" evidence="1">
    <location>
        <begin position="1"/>
        <end position="31"/>
    </location>
</feature>
<organism evidence="2 3">
    <name type="scientific">Podospora bellae-mahoneyi</name>
    <dbReference type="NCBI Taxonomy" id="2093777"/>
    <lineage>
        <taxon>Eukaryota</taxon>
        <taxon>Fungi</taxon>
        <taxon>Dikarya</taxon>
        <taxon>Ascomycota</taxon>
        <taxon>Pezizomycotina</taxon>
        <taxon>Sordariomycetes</taxon>
        <taxon>Sordariomycetidae</taxon>
        <taxon>Sordariales</taxon>
        <taxon>Podosporaceae</taxon>
        <taxon>Podospora</taxon>
    </lineage>
</organism>
<feature type="compositionally biased region" description="Polar residues" evidence="1">
    <location>
        <begin position="204"/>
        <end position="222"/>
    </location>
</feature>
<dbReference type="RefSeq" id="XP_062734583.1">
    <property type="nucleotide sequence ID" value="XM_062876029.1"/>
</dbReference>
<protein>
    <submittedName>
        <fullName evidence="2">Uncharacterized protein</fullName>
    </submittedName>
</protein>
<proteinExistence type="predicted"/>
<feature type="region of interest" description="Disordered" evidence="1">
    <location>
        <begin position="86"/>
        <end position="123"/>
    </location>
</feature>
<feature type="region of interest" description="Disordered" evidence="1">
    <location>
        <begin position="202"/>
        <end position="279"/>
    </location>
</feature>
<feature type="region of interest" description="Disordered" evidence="1">
    <location>
        <begin position="151"/>
        <end position="179"/>
    </location>
</feature>
<comment type="caution">
    <text evidence="2">The sequence shown here is derived from an EMBL/GenBank/DDBJ whole genome shotgun (WGS) entry which is preliminary data.</text>
</comment>
<dbReference type="GeneID" id="87895511"/>
<name>A0ABR0FS39_9PEZI</name>
<feature type="compositionally biased region" description="Basic and acidic residues" evidence="1">
    <location>
        <begin position="256"/>
        <end position="267"/>
    </location>
</feature>